<organism evidence="1">
    <name type="scientific">Anguilla anguilla</name>
    <name type="common">European freshwater eel</name>
    <name type="synonym">Muraena anguilla</name>
    <dbReference type="NCBI Taxonomy" id="7936"/>
    <lineage>
        <taxon>Eukaryota</taxon>
        <taxon>Metazoa</taxon>
        <taxon>Chordata</taxon>
        <taxon>Craniata</taxon>
        <taxon>Vertebrata</taxon>
        <taxon>Euteleostomi</taxon>
        <taxon>Actinopterygii</taxon>
        <taxon>Neopterygii</taxon>
        <taxon>Teleostei</taxon>
        <taxon>Anguilliformes</taxon>
        <taxon>Anguillidae</taxon>
        <taxon>Anguilla</taxon>
    </lineage>
</organism>
<reference evidence="1" key="1">
    <citation type="submission" date="2014-11" db="EMBL/GenBank/DDBJ databases">
        <authorList>
            <person name="Amaro Gonzalez C."/>
        </authorList>
    </citation>
    <scope>NUCLEOTIDE SEQUENCE</scope>
</reference>
<dbReference type="AlphaFoldDB" id="A0A0E9SIT3"/>
<dbReference type="EMBL" id="GBXM01067987">
    <property type="protein sequence ID" value="JAH40590.1"/>
    <property type="molecule type" value="Transcribed_RNA"/>
</dbReference>
<reference evidence="1" key="2">
    <citation type="journal article" date="2015" name="Fish Shellfish Immunol.">
        <title>Early steps in the European eel (Anguilla anguilla)-Vibrio vulnificus interaction in the gills: Role of the RtxA13 toxin.</title>
        <authorList>
            <person name="Callol A."/>
            <person name="Pajuelo D."/>
            <person name="Ebbesson L."/>
            <person name="Teles M."/>
            <person name="MacKenzie S."/>
            <person name="Amaro C."/>
        </authorList>
    </citation>
    <scope>NUCLEOTIDE SEQUENCE</scope>
</reference>
<name>A0A0E9SIT3_ANGAN</name>
<evidence type="ECO:0000313" key="1">
    <source>
        <dbReference type="EMBL" id="JAH40590.1"/>
    </source>
</evidence>
<accession>A0A0E9SIT3</accession>
<sequence>MWHVAHALTPKFLYFYSRVSS</sequence>
<proteinExistence type="predicted"/>
<protein>
    <submittedName>
        <fullName evidence="1">Uncharacterized protein</fullName>
    </submittedName>
</protein>